<evidence type="ECO:0000313" key="4">
    <source>
        <dbReference type="EMBL" id="ALO45805.1"/>
    </source>
</evidence>
<evidence type="ECO:0000313" key="5">
    <source>
        <dbReference type="Proteomes" id="UP000065641"/>
    </source>
</evidence>
<dbReference type="InterPro" id="IPR043130">
    <property type="entry name" value="CDP-OH_PTrfase_TM_dom"/>
</dbReference>
<keyword evidence="3" id="KW-0812">Transmembrane</keyword>
<dbReference type="Proteomes" id="UP000065641">
    <property type="component" value="Chromosome"/>
</dbReference>
<protein>
    <recommendedName>
        <fullName evidence="6">CDP-alcohol phosphatidyltransferase</fullName>
    </recommendedName>
</protein>
<dbReference type="RefSeq" id="WP_169792272.1">
    <property type="nucleotide sequence ID" value="NZ_CP013189.1"/>
</dbReference>
<feature type="transmembrane region" description="Helical" evidence="3">
    <location>
        <begin position="231"/>
        <end position="250"/>
    </location>
</feature>
<feature type="transmembrane region" description="Helical" evidence="3">
    <location>
        <begin position="145"/>
        <end position="165"/>
    </location>
</feature>
<dbReference type="AlphaFoldDB" id="A0A0S2KBZ2"/>
<dbReference type="EMBL" id="CP013189">
    <property type="protein sequence ID" value="ALO45805.1"/>
    <property type="molecule type" value="Genomic_DNA"/>
</dbReference>
<evidence type="ECO:0008006" key="6">
    <source>
        <dbReference type="Google" id="ProtNLM"/>
    </source>
</evidence>
<feature type="transmembrane region" description="Helical" evidence="3">
    <location>
        <begin position="111"/>
        <end position="133"/>
    </location>
</feature>
<dbReference type="GO" id="GO:0008654">
    <property type="term" value="P:phospholipid biosynthetic process"/>
    <property type="evidence" value="ECO:0007669"/>
    <property type="project" value="InterPro"/>
</dbReference>
<evidence type="ECO:0000256" key="3">
    <source>
        <dbReference type="SAM" id="Phobius"/>
    </source>
</evidence>
<keyword evidence="3" id="KW-0472">Membrane</keyword>
<dbReference type="PROSITE" id="PS00379">
    <property type="entry name" value="CDP_ALCOHOL_P_TRANSF"/>
    <property type="match status" value="1"/>
</dbReference>
<accession>A0A0S2KBZ2</accession>
<dbReference type="GO" id="GO:0016020">
    <property type="term" value="C:membrane"/>
    <property type="evidence" value="ECO:0007669"/>
    <property type="project" value="InterPro"/>
</dbReference>
<organism evidence="4 5">
    <name type="scientific">Pseudohongiella spirulinae</name>
    <dbReference type="NCBI Taxonomy" id="1249552"/>
    <lineage>
        <taxon>Bacteria</taxon>
        <taxon>Pseudomonadati</taxon>
        <taxon>Pseudomonadota</taxon>
        <taxon>Gammaproteobacteria</taxon>
        <taxon>Pseudomonadales</taxon>
        <taxon>Pseudohongiellaceae</taxon>
        <taxon>Pseudohongiella</taxon>
    </lineage>
</organism>
<reference evidence="4 5" key="1">
    <citation type="submission" date="2015-11" db="EMBL/GenBank/DDBJ databases">
        <authorList>
            <person name="Zhang Y."/>
            <person name="Guo Z."/>
        </authorList>
    </citation>
    <scope>NUCLEOTIDE SEQUENCE [LARGE SCALE GENOMIC DNA]</scope>
    <source>
        <strain evidence="4 5">KCTC 32221</strain>
    </source>
</reference>
<keyword evidence="5" id="KW-1185">Reference proteome</keyword>
<dbReference type="InterPro" id="IPR000462">
    <property type="entry name" value="CDP-OH_P_trans"/>
</dbReference>
<dbReference type="GO" id="GO:0016780">
    <property type="term" value="F:phosphotransferase activity, for other substituted phosphate groups"/>
    <property type="evidence" value="ECO:0007669"/>
    <property type="project" value="InterPro"/>
</dbReference>
<gene>
    <name evidence="4" type="ORF">PS2015_1145</name>
</gene>
<evidence type="ECO:0000256" key="1">
    <source>
        <dbReference type="ARBA" id="ARBA00022679"/>
    </source>
</evidence>
<evidence type="ECO:0000256" key="2">
    <source>
        <dbReference type="RuleBase" id="RU003750"/>
    </source>
</evidence>
<feature type="transmembrane region" description="Helical" evidence="3">
    <location>
        <begin position="15"/>
        <end position="36"/>
    </location>
</feature>
<feature type="transmembrane region" description="Helical" evidence="3">
    <location>
        <begin position="80"/>
        <end position="105"/>
    </location>
</feature>
<dbReference type="Pfam" id="PF01066">
    <property type="entry name" value="CDP-OH_P_transf"/>
    <property type="match status" value="1"/>
</dbReference>
<dbReference type="InterPro" id="IPR048254">
    <property type="entry name" value="CDP_ALCOHOL_P_TRANSF_CS"/>
</dbReference>
<keyword evidence="3" id="KW-1133">Transmembrane helix</keyword>
<name>A0A0S2KBZ2_9GAMM</name>
<proteinExistence type="inferred from homology"/>
<keyword evidence="1 2" id="KW-0808">Transferase</keyword>
<dbReference type="KEGG" id="pspi:PS2015_1145"/>
<sequence length="257" mass="28249">MPVFSIPTTAPERELTLYSFLGVILILLAAAGLASLDSWQSATLPGATISLLCWCYICWQSHKRVDLNYNPQDGEHYQTLGWGTQITLLRGLLIAATAGFIPVAISASHSAWLFIPALFYTAAAIGDALDGFLARRQQHITRLGAELDTVLDALGLLVAPLLAVMSGKLHSSYLLVSLAYYLFRLGISWRKRQGKIVHALPPSKMRRQLAGWQMALVATALWPPISGSVTQWLGFVFMLPLLAGFWRDWLAVSGRQT</sequence>
<dbReference type="STRING" id="1249552.PS2015_1145"/>
<dbReference type="Gene3D" id="1.20.120.1760">
    <property type="match status" value="1"/>
</dbReference>
<comment type="similarity">
    <text evidence="2">Belongs to the CDP-alcohol phosphatidyltransferase class-I family.</text>
</comment>